<feature type="region of interest" description="Disordered" evidence="1">
    <location>
        <begin position="134"/>
        <end position="165"/>
    </location>
</feature>
<evidence type="ECO:0000256" key="1">
    <source>
        <dbReference type="SAM" id="MobiDB-lite"/>
    </source>
</evidence>
<feature type="region of interest" description="Disordered" evidence="1">
    <location>
        <begin position="197"/>
        <end position="422"/>
    </location>
</feature>
<feature type="compositionally biased region" description="Polar residues" evidence="1">
    <location>
        <begin position="367"/>
        <end position="401"/>
    </location>
</feature>
<dbReference type="Proteomes" id="UP000701801">
    <property type="component" value="Unassembled WGS sequence"/>
</dbReference>
<feature type="region of interest" description="Disordered" evidence="1">
    <location>
        <begin position="824"/>
        <end position="847"/>
    </location>
</feature>
<dbReference type="AlphaFoldDB" id="A0A9N9LUT2"/>
<reference evidence="2" key="1">
    <citation type="submission" date="2021-07" db="EMBL/GenBank/DDBJ databases">
        <authorList>
            <person name="Durling M."/>
        </authorList>
    </citation>
    <scope>NUCLEOTIDE SEQUENCE</scope>
</reference>
<evidence type="ECO:0000313" key="3">
    <source>
        <dbReference type="Proteomes" id="UP000701801"/>
    </source>
</evidence>
<dbReference type="OrthoDB" id="428577at2759"/>
<protein>
    <submittedName>
        <fullName evidence="2">Uncharacterized protein</fullName>
    </submittedName>
</protein>
<feature type="compositionally biased region" description="Basic and acidic residues" evidence="1">
    <location>
        <begin position="321"/>
        <end position="340"/>
    </location>
</feature>
<accession>A0A9N9LUT2</accession>
<proteinExistence type="predicted"/>
<feature type="compositionally biased region" description="Polar residues" evidence="1">
    <location>
        <begin position="222"/>
        <end position="231"/>
    </location>
</feature>
<feature type="compositionally biased region" description="Low complexity" evidence="1">
    <location>
        <begin position="402"/>
        <end position="412"/>
    </location>
</feature>
<keyword evidence="3" id="KW-1185">Reference proteome</keyword>
<feature type="region of interest" description="Disordered" evidence="1">
    <location>
        <begin position="22"/>
        <end position="51"/>
    </location>
</feature>
<sequence>MADEDKDLNQKTVLGHDDWGMFSTTAKKDKKGKDGKATFGFDEQAKTEEHLVTQPDSEFSIAGQGSGPASAVPKKQFRHSMADFELTRQEFIARGEIIPPSALQEPRKLWVKDGRNAAKDVKKGMVVEFLPDYVPGPPADDGPLSHKRQLLNASSTSGRATSQEIEDAEISFDSIVEGGRRKRAKVENSQLPLFAPSQIPAGNVYITPSVSEESRKPRAKTNAPTPQNSMVPSAGHDNEHNLIGIRSPSPNNEDVAHKTPEPYDGLSTYPSSSSGSRQLKRHREYPSSSMLEGSYAIKKGRKGPLTDAQRKNSIGTGARAVKTDDGSEIRHELRSQEASDAHTTPLLTEEGRKTSARRKSSSTISAFSNMRQENDSTSAGTNTKLRSPSADSRLSINLEVNSHTSSSTSTTTITAPDVDSDWNDDSADLSSVLDLDDEPREERISDPKAYFQNLAALERPPAVSTPLSVDSEEIIALIRSTKYDKLLNLWEMYNLAVRAWKNVTCLQNSGFCGVSLSLLAMDQDRTDVAKILRLDVQPILELVQDIEDILKTSVIRISQIQKVASTRRSANWYIESQDRERLVTTRSMGLLSPMGLLLHFPSMHLYDNASFIWQCAFQTLDLITLSYAGTHIQRFDLDLMDIEVESLQIPRRFIYHDKTLRDIASSVSCFKTFSYRRRRLQCLDKLLGIVTYKRRGGHTMKDALVERWRHNFRNPMDLEAFSGVEISLCTGNARRRRLLHLLGSPTIRNYLHGIAFPWISKDCEYSYFKALRCPKSFRRFWKGNPDYRENVGNAISTCLDALEETGVNEESRELRGFWVDSFDSDGESDGESDDRGDQQPSTSGPDKHFSCFFEEWIVTLFRSEYTWTGFLEDSEKSLTMAVVGMACLDFDHGGYGRRCSQAFCTAKKSNSRAYPVLQTSLQLNDSILKSEKLKRGKLDRAGKIVWDATDVRKGTSFSLGDHGTLKVLTPPSDTCPLIVEWNGVKSETLKEVKNVAINEKLLGRNAERHHREHTRGTWESRPLPVLVLSKSAKTTLSH</sequence>
<name>A0A9N9LUT2_9HELO</name>
<dbReference type="EMBL" id="CAJVRM010000285">
    <property type="protein sequence ID" value="CAG8978922.1"/>
    <property type="molecule type" value="Genomic_DNA"/>
</dbReference>
<evidence type="ECO:0000313" key="2">
    <source>
        <dbReference type="EMBL" id="CAG8978922.1"/>
    </source>
</evidence>
<comment type="caution">
    <text evidence="2">The sequence shown here is derived from an EMBL/GenBank/DDBJ whole genome shotgun (WGS) entry which is preliminary data.</text>
</comment>
<organism evidence="2 3">
    <name type="scientific">Hymenoscyphus albidus</name>
    <dbReference type="NCBI Taxonomy" id="595503"/>
    <lineage>
        <taxon>Eukaryota</taxon>
        <taxon>Fungi</taxon>
        <taxon>Dikarya</taxon>
        <taxon>Ascomycota</taxon>
        <taxon>Pezizomycotina</taxon>
        <taxon>Leotiomycetes</taxon>
        <taxon>Helotiales</taxon>
        <taxon>Helotiaceae</taxon>
        <taxon>Hymenoscyphus</taxon>
    </lineage>
</organism>
<feature type="compositionally biased region" description="Acidic residues" evidence="1">
    <location>
        <begin position="824"/>
        <end position="834"/>
    </location>
</feature>
<feature type="compositionally biased region" description="Polar residues" evidence="1">
    <location>
        <begin position="151"/>
        <end position="163"/>
    </location>
</feature>
<gene>
    <name evidence="2" type="ORF">HYALB_00005259</name>
</gene>